<accession>A0ABX3EJU7</accession>
<proteinExistence type="inferred from homology"/>
<dbReference type="PIRSF" id="PIRSF034890">
    <property type="entry name" value="Pesteras_lmo2642"/>
    <property type="match status" value="1"/>
</dbReference>
<keyword evidence="1" id="KW-0479">Metal-binding</keyword>
<comment type="caution">
    <text evidence="7">The sequence shown here is derived from an EMBL/GenBank/DDBJ whole genome shotgun (WGS) entry which is preliminary data.</text>
</comment>
<evidence type="ECO:0000256" key="3">
    <source>
        <dbReference type="ARBA" id="ARBA00023004"/>
    </source>
</evidence>
<feature type="domain" description="Calcineurin-like phosphoesterase" evidence="5">
    <location>
        <begin position="48"/>
        <end position="292"/>
    </location>
</feature>
<feature type="domain" description="Cyclic nucleotide phosphodiesterase C-terminal" evidence="6">
    <location>
        <begin position="340"/>
        <end position="442"/>
    </location>
</feature>
<evidence type="ECO:0000313" key="7">
    <source>
        <dbReference type="EMBL" id="OKP84676.1"/>
    </source>
</evidence>
<evidence type="ECO:0000256" key="4">
    <source>
        <dbReference type="ARBA" id="ARBA00025742"/>
    </source>
</evidence>
<dbReference type="Pfam" id="PF00149">
    <property type="entry name" value="Metallophos"/>
    <property type="match status" value="1"/>
</dbReference>
<evidence type="ECO:0000256" key="2">
    <source>
        <dbReference type="ARBA" id="ARBA00022801"/>
    </source>
</evidence>
<reference evidence="7 8" key="1">
    <citation type="submission" date="2016-03" db="EMBL/GenBank/DDBJ databases">
        <authorList>
            <person name="Sant'Anna F.H."/>
            <person name="Ambrosini A."/>
            <person name="Souza R."/>
            <person name="Bach E."/>
            <person name="Fernandes G."/>
            <person name="Balsanelli E."/>
            <person name="Baura V.A."/>
            <person name="Souza E.M."/>
            <person name="Passaglia L."/>
        </authorList>
    </citation>
    <scope>NUCLEOTIDE SEQUENCE [LARGE SCALE GENOMIC DNA]</scope>
    <source>
        <strain evidence="7 8">P26E</strain>
    </source>
</reference>
<evidence type="ECO:0008006" key="9">
    <source>
        <dbReference type="Google" id="ProtNLM"/>
    </source>
</evidence>
<name>A0ABX3EJU7_9BACL</name>
<dbReference type="EMBL" id="LVWI01000052">
    <property type="protein sequence ID" value="OKP84676.1"/>
    <property type="molecule type" value="Genomic_DNA"/>
</dbReference>
<dbReference type="SUPFAM" id="SSF56300">
    <property type="entry name" value="Metallo-dependent phosphatases"/>
    <property type="match status" value="1"/>
</dbReference>
<organism evidence="7 8">
    <name type="scientific">Paenibacillus helianthi</name>
    <dbReference type="NCBI Taxonomy" id="1349432"/>
    <lineage>
        <taxon>Bacteria</taxon>
        <taxon>Bacillati</taxon>
        <taxon>Bacillota</taxon>
        <taxon>Bacilli</taxon>
        <taxon>Bacillales</taxon>
        <taxon>Paenibacillaceae</taxon>
        <taxon>Paenibacillus</taxon>
    </lineage>
</organism>
<keyword evidence="2" id="KW-0378">Hydrolase</keyword>
<comment type="similarity">
    <text evidence="4">Belongs to the cyclic nucleotide phosphodiesterase class-III family.</text>
</comment>
<evidence type="ECO:0000256" key="1">
    <source>
        <dbReference type="ARBA" id="ARBA00022723"/>
    </source>
</evidence>
<evidence type="ECO:0000259" key="6">
    <source>
        <dbReference type="Pfam" id="PF17839"/>
    </source>
</evidence>
<dbReference type="InterPro" id="IPR040869">
    <property type="entry name" value="CNP_C"/>
</dbReference>
<dbReference type="PANTHER" id="PTHR42988:SF2">
    <property type="entry name" value="CYCLIC NUCLEOTIDE PHOSPHODIESTERASE CBUA0032-RELATED"/>
    <property type="match status" value="1"/>
</dbReference>
<dbReference type="PANTHER" id="PTHR42988">
    <property type="entry name" value="PHOSPHOHYDROLASE"/>
    <property type="match status" value="1"/>
</dbReference>
<dbReference type="Gene3D" id="1.10.246.180">
    <property type="match status" value="1"/>
</dbReference>
<dbReference type="InterPro" id="IPR012365">
    <property type="entry name" value="Pesteras_lmo2642"/>
</dbReference>
<keyword evidence="8" id="KW-1185">Reference proteome</keyword>
<protein>
    <recommendedName>
        <fullName evidence="9">Calcineurin-like phosphoesterase domain-containing protein</fullName>
    </recommendedName>
</protein>
<dbReference type="InterPro" id="IPR004843">
    <property type="entry name" value="Calcineurin-like_PHP"/>
</dbReference>
<evidence type="ECO:0000259" key="5">
    <source>
        <dbReference type="Pfam" id="PF00149"/>
    </source>
</evidence>
<keyword evidence="3" id="KW-0408">Iron</keyword>
<dbReference type="Proteomes" id="UP000186058">
    <property type="component" value="Unassembled WGS sequence"/>
</dbReference>
<evidence type="ECO:0000313" key="8">
    <source>
        <dbReference type="Proteomes" id="UP000186058"/>
    </source>
</evidence>
<dbReference type="Pfam" id="PF17839">
    <property type="entry name" value="CNP_C_terminal"/>
    <property type="match status" value="1"/>
</dbReference>
<dbReference type="PROSITE" id="PS51257">
    <property type="entry name" value="PROKAR_LIPOPROTEIN"/>
    <property type="match status" value="1"/>
</dbReference>
<dbReference type="Gene3D" id="3.60.21.10">
    <property type="match status" value="1"/>
</dbReference>
<gene>
    <name evidence="7" type="ORF">A3844_19500</name>
</gene>
<dbReference type="InterPro" id="IPR029052">
    <property type="entry name" value="Metallo-depent_PP-like"/>
</dbReference>
<sequence>MQVMEKEAIMHISFRRFVLIPVLLTVASCSGQETTPQQYRIQSGHNLTIMTTTDTHYLSKSLTDFGPAFNQFLAAGDGKQLGYSEEIISALGHDIEIRKPDALIISGDLTNNGEKRSHKDLAKRLKIIEQNTGTRVYVIPGNHDILNPWAREFKDERQYMADNITPKEFRSLYRAFGYDEALLNDKDTLSYLAAPSEDLWLLMLDTSQYANNSALGHPQLDGRVPPSTLQWIDECGKLASSSGAHIIAVMHHSLLDHSDFIQEGFTVNDNAQVVDALKRNGIATALSGHIHIQDISENSGDGTSIYDIADSALSVYPHQYGMLKYSSADHTLDYSTSKLNMELWAASSGSKDSNLLNFGTYSEQNFRKRSSTRSYARLSEDEAYDKYSDAELQVMADLVGRLNEIYFAGTAKTDLPGVIALDGFRLWQNAPSSGLKSYVLGMARRVPKDNHQLHIKLP</sequence>
<dbReference type="InterPro" id="IPR050884">
    <property type="entry name" value="CNP_phosphodiesterase-III"/>
</dbReference>